<gene>
    <name evidence="2" type="ORF">BD410DRAFT_282793</name>
</gene>
<protein>
    <submittedName>
        <fullName evidence="2">Uncharacterized protein</fullName>
    </submittedName>
</protein>
<keyword evidence="1" id="KW-1133">Transmembrane helix</keyword>
<keyword evidence="3" id="KW-1185">Reference proteome</keyword>
<reference evidence="2 3" key="1">
    <citation type="submission" date="2018-06" db="EMBL/GenBank/DDBJ databases">
        <title>A transcriptomic atlas of mushroom development highlights an independent origin of complex multicellularity.</title>
        <authorList>
            <consortium name="DOE Joint Genome Institute"/>
            <person name="Krizsan K."/>
            <person name="Almasi E."/>
            <person name="Merenyi Z."/>
            <person name="Sahu N."/>
            <person name="Viragh M."/>
            <person name="Koszo T."/>
            <person name="Mondo S."/>
            <person name="Kiss B."/>
            <person name="Balint B."/>
            <person name="Kues U."/>
            <person name="Barry K."/>
            <person name="Hegedus J.C."/>
            <person name="Henrissat B."/>
            <person name="Johnson J."/>
            <person name="Lipzen A."/>
            <person name="Ohm R."/>
            <person name="Nagy I."/>
            <person name="Pangilinan J."/>
            <person name="Yan J."/>
            <person name="Xiong Y."/>
            <person name="Grigoriev I.V."/>
            <person name="Hibbett D.S."/>
            <person name="Nagy L.G."/>
        </authorList>
    </citation>
    <scope>NUCLEOTIDE SEQUENCE [LARGE SCALE GENOMIC DNA]</scope>
    <source>
        <strain evidence="2 3">SZMC22713</strain>
    </source>
</reference>
<name>A0A4Y7Q4N3_9AGAM</name>
<accession>A0A4Y7Q4N3</accession>
<keyword evidence="1" id="KW-0472">Membrane</keyword>
<dbReference type="VEuPathDB" id="FungiDB:BD410DRAFT_282793"/>
<sequence>MEVTIAAHTQSQDVVHLLAFPCIPPFPTDWPCRRSLRMIPPNVCTDHTYPAHDHVYTDAILLSFASHLPHVGMDSLFKHASGKWQILRQLFKSSCRYFMKIMMETLRTTAFFYFPCCIFVFGLSNIRKRASCTHCVSRVPLDARHSGQNRPFNFLSVRTSTGDRSMIRGRTRG</sequence>
<dbReference type="EMBL" id="ML170178">
    <property type="protein sequence ID" value="TDL21879.1"/>
    <property type="molecule type" value="Genomic_DNA"/>
</dbReference>
<keyword evidence="1" id="KW-0812">Transmembrane</keyword>
<organism evidence="2 3">
    <name type="scientific">Rickenella mellea</name>
    <dbReference type="NCBI Taxonomy" id="50990"/>
    <lineage>
        <taxon>Eukaryota</taxon>
        <taxon>Fungi</taxon>
        <taxon>Dikarya</taxon>
        <taxon>Basidiomycota</taxon>
        <taxon>Agaricomycotina</taxon>
        <taxon>Agaricomycetes</taxon>
        <taxon>Hymenochaetales</taxon>
        <taxon>Rickenellaceae</taxon>
        <taxon>Rickenella</taxon>
    </lineage>
</organism>
<evidence type="ECO:0000256" key="1">
    <source>
        <dbReference type="SAM" id="Phobius"/>
    </source>
</evidence>
<evidence type="ECO:0000313" key="3">
    <source>
        <dbReference type="Proteomes" id="UP000294933"/>
    </source>
</evidence>
<dbReference type="Proteomes" id="UP000294933">
    <property type="component" value="Unassembled WGS sequence"/>
</dbReference>
<feature type="transmembrane region" description="Helical" evidence="1">
    <location>
        <begin position="106"/>
        <end position="126"/>
    </location>
</feature>
<evidence type="ECO:0000313" key="2">
    <source>
        <dbReference type="EMBL" id="TDL21879.1"/>
    </source>
</evidence>
<dbReference type="AlphaFoldDB" id="A0A4Y7Q4N3"/>
<proteinExistence type="predicted"/>